<dbReference type="InterPro" id="IPR010730">
    <property type="entry name" value="HET"/>
</dbReference>
<feature type="region of interest" description="Disordered" evidence="1">
    <location>
        <begin position="932"/>
        <end position="957"/>
    </location>
</feature>
<keyword evidence="4" id="KW-1185">Reference proteome</keyword>
<dbReference type="PANTHER" id="PTHR39596">
    <property type="match status" value="1"/>
</dbReference>
<protein>
    <recommendedName>
        <fullName evidence="2">Heterokaryon incompatibility domain-containing protein</fullName>
    </recommendedName>
</protein>
<dbReference type="Proteomes" id="UP001391051">
    <property type="component" value="Unassembled WGS sequence"/>
</dbReference>
<dbReference type="RefSeq" id="XP_066705256.1">
    <property type="nucleotide sequence ID" value="XM_066836363.1"/>
</dbReference>
<evidence type="ECO:0000256" key="1">
    <source>
        <dbReference type="SAM" id="MobiDB-lite"/>
    </source>
</evidence>
<gene>
    <name evidence="3" type="ORF">PG986_000141</name>
</gene>
<dbReference type="GeneID" id="92069425"/>
<dbReference type="EMBL" id="JAQQWE010000001">
    <property type="protein sequence ID" value="KAK7965864.1"/>
    <property type="molecule type" value="Genomic_DNA"/>
</dbReference>
<evidence type="ECO:0000313" key="4">
    <source>
        <dbReference type="Proteomes" id="UP001391051"/>
    </source>
</evidence>
<name>A0ABR1QTD7_9PEZI</name>
<comment type="caution">
    <text evidence="3">The sequence shown here is derived from an EMBL/GenBank/DDBJ whole genome shotgun (WGS) entry which is preliminary data.</text>
</comment>
<dbReference type="PANTHER" id="PTHR39596:SF4">
    <property type="entry name" value="HET DOMAIN PROTEIN (AFU_ORTHOLOGUE AFUA_3G03140)-RELATED"/>
    <property type="match status" value="1"/>
</dbReference>
<accession>A0ABR1QTD7</accession>
<organism evidence="3 4">
    <name type="scientific">Apiospora aurea</name>
    <dbReference type="NCBI Taxonomy" id="335848"/>
    <lineage>
        <taxon>Eukaryota</taxon>
        <taxon>Fungi</taxon>
        <taxon>Dikarya</taxon>
        <taxon>Ascomycota</taxon>
        <taxon>Pezizomycotina</taxon>
        <taxon>Sordariomycetes</taxon>
        <taxon>Xylariomycetidae</taxon>
        <taxon>Amphisphaeriales</taxon>
        <taxon>Apiosporaceae</taxon>
        <taxon>Apiospora</taxon>
    </lineage>
</organism>
<feature type="compositionally biased region" description="Low complexity" evidence="1">
    <location>
        <begin position="889"/>
        <end position="909"/>
    </location>
</feature>
<proteinExistence type="predicted"/>
<feature type="domain" description="Heterokaryon incompatibility" evidence="2">
    <location>
        <begin position="364"/>
        <end position="468"/>
    </location>
</feature>
<evidence type="ECO:0000313" key="3">
    <source>
        <dbReference type="EMBL" id="KAK7965864.1"/>
    </source>
</evidence>
<sequence length="985" mass="111316">MEHLRSAYEDISLKTAPYHQGLDGCLHQDSNLLSHGHSYQDFIHFPSHHGYIINENHTIQEAAQTGCQALHRPTRYQFLQAWLYFALLRCVVRGDAPLLDNEEYISNDRLRLDTGELPNTLKQWEGYMRDLSVRDLDRAVTRCLEANQILVLARRIVTTELASNKGPRNGDSEELQDLCFMILGETLSSTLIHIMKVCGIALPGWQIEDGGWGPPGWVFTQMKKSLWCKRFQDVLKNQLGQNATLLYVTLIKLGTEPAHHNHDCTPDECKYVEARHGVPNNPNVEYVPQHYHKCEHRGTTPSEKNNECWMVGPDEADLVRLVNECHLEQTEQTHAFPLLRVERDGEHHLRVDVVKWTSTNRLPYATISHVWAHGLGNKAGQQIWHCQLRYILTLLEEVSAALNAPEMAQEPTKSSRKGKERMEAADKRECRYFWLDTLAIPVNDKTARQKAVERIYSVFDNASHSIVVDKYLLNESWWGNSRTIGLRLLSSGWMQRLWTLQEAFVSEELSVALNEEKIRGIDGLWKPNKNANILVDSLTEMVARKLTQNLMGEERAIRNEYRKQPNGRPSTARAPLLIASAWHSARYRTVGRLENETQVLASLLNVQPPVLQEIAHTEIPKEDKRWPMFRETLMARFWERVVATRNLERAIPGGIIFLPGKRLNIKGFGWAPATSMSGRDEDYPYPLSTLRPRTELLPELLPEGIKVSYPGYLIRSSRGKCLEIINGSFHFSVNMGLYDWYQATPVTGGKETSNAESAVQEINNGDKPRLAVVVSRPRPVETPPEIGLLVSIYKDTSKSKQTVYETEESILYCRIIRRLKVSRISDPRTLGAGSGTASNRTLRLYEMFDPGIVGVATSEQQQWCVDGYVTSDARPNPDTAAPPPGLRTGSVASGSQAQASIGSRSGAAQDEPRVQPFRSATDFLPPHHELTQAPRADTLPASANMGPPRVTAPDNYTSRTRLRRFRGIVPTIAELSQRVKRGGKK</sequence>
<feature type="region of interest" description="Disordered" evidence="1">
    <location>
        <begin position="869"/>
        <end position="912"/>
    </location>
</feature>
<reference evidence="3 4" key="1">
    <citation type="submission" date="2023-01" db="EMBL/GenBank/DDBJ databases">
        <title>Analysis of 21 Apiospora genomes using comparative genomics revels a genus with tremendous synthesis potential of carbohydrate active enzymes and secondary metabolites.</title>
        <authorList>
            <person name="Sorensen T."/>
        </authorList>
    </citation>
    <scope>NUCLEOTIDE SEQUENCE [LARGE SCALE GENOMIC DNA]</scope>
    <source>
        <strain evidence="3 4">CBS 24483</strain>
    </source>
</reference>
<evidence type="ECO:0000259" key="2">
    <source>
        <dbReference type="Pfam" id="PF06985"/>
    </source>
</evidence>
<dbReference type="Pfam" id="PF06985">
    <property type="entry name" value="HET"/>
    <property type="match status" value="1"/>
</dbReference>